<dbReference type="GO" id="GO:0004427">
    <property type="term" value="F:inorganic diphosphate phosphatase activity"/>
    <property type="evidence" value="ECO:0007669"/>
    <property type="project" value="UniProtKB-EC"/>
</dbReference>
<evidence type="ECO:0000256" key="3">
    <source>
        <dbReference type="SAM" id="SignalP"/>
    </source>
</evidence>
<protein>
    <submittedName>
        <fullName evidence="5">Inorganic pyrophosphatase protein</fullName>
        <ecNumber evidence="5">3.6.1.1</ecNumber>
    </submittedName>
</protein>
<dbReference type="PANTHER" id="PTHR30329:SF21">
    <property type="entry name" value="LIPOPROTEIN YIAD-RELATED"/>
    <property type="match status" value="1"/>
</dbReference>
<evidence type="ECO:0000256" key="2">
    <source>
        <dbReference type="SAM" id="MobiDB-lite"/>
    </source>
</evidence>
<feature type="region of interest" description="Disordered" evidence="2">
    <location>
        <begin position="290"/>
        <end position="332"/>
    </location>
</feature>
<dbReference type="EC" id="3.6.1.1" evidence="5"/>
<comment type="caution">
    <text evidence="5">The sequence shown here is derived from an EMBL/GenBank/DDBJ whole genome shotgun (WGS) entry which is preliminary data.</text>
</comment>
<feature type="domain" description="OmpA-like" evidence="4">
    <location>
        <begin position="177"/>
        <end position="320"/>
    </location>
</feature>
<proteinExistence type="predicted"/>
<dbReference type="RefSeq" id="WP_021031828.1">
    <property type="nucleotide sequence ID" value="NZ_AFNV02000024.1"/>
</dbReference>
<evidence type="ECO:0000313" key="5">
    <source>
        <dbReference type="EMBL" id="ERJ18010.1"/>
    </source>
</evidence>
<keyword evidence="1" id="KW-0472">Membrane</keyword>
<keyword evidence="5" id="KW-0378">Hydrolase</keyword>
<dbReference type="InterPro" id="IPR036737">
    <property type="entry name" value="OmpA-like_sf"/>
</dbReference>
<accession>U2EJ12</accession>
<feature type="chain" id="PRO_5004625839" evidence="3">
    <location>
        <begin position="19"/>
        <end position="332"/>
    </location>
</feature>
<feature type="compositionally biased region" description="Basic and acidic residues" evidence="2">
    <location>
        <begin position="323"/>
        <end position="332"/>
    </location>
</feature>
<dbReference type="InterPro" id="IPR006665">
    <property type="entry name" value="OmpA-like"/>
</dbReference>
<organism evidence="5 6">
    <name type="scientific">Salinisphaera shabanensis E1L3A</name>
    <dbReference type="NCBI Taxonomy" id="1033802"/>
    <lineage>
        <taxon>Bacteria</taxon>
        <taxon>Pseudomonadati</taxon>
        <taxon>Pseudomonadota</taxon>
        <taxon>Gammaproteobacteria</taxon>
        <taxon>Salinisphaerales</taxon>
        <taxon>Salinisphaeraceae</taxon>
        <taxon>Salinisphaera</taxon>
    </lineage>
</organism>
<dbReference type="AlphaFoldDB" id="U2EJ12"/>
<keyword evidence="6" id="KW-1185">Reference proteome</keyword>
<keyword evidence="3" id="KW-0732">Signal</keyword>
<evidence type="ECO:0000313" key="6">
    <source>
        <dbReference type="Proteomes" id="UP000006242"/>
    </source>
</evidence>
<feature type="compositionally biased region" description="Basic and acidic residues" evidence="2">
    <location>
        <begin position="303"/>
        <end position="313"/>
    </location>
</feature>
<dbReference type="CDD" id="cd07185">
    <property type="entry name" value="OmpA_C-like"/>
    <property type="match status" value="1"/>
</dbReference>
<evidence type="ECO:0000256" key="1">
    <source>
        <dbReference type="PROSITE-ProRule" id="PRU00473"/>
    </source>
</evidence>
<dbReference type="SUPFAM" id="SSF103088">
    <property type="entry name" value="OmpA-like"/>
    <property type="match status" value="1"/>
</dbReference>
<gene>
    <name evidence="5" type="ORF">SSPSH_003066</name>
</gene>
<feature type="signal peptide" evidence="3">
    <location>
        <begin position="1"/>
        <end position="18"/>
    </location>
</feature>
<dbReference type="EMBL" id="AFNV02000024">
    <property type="protein sequence ID" value="ERJ18010.1"/>
    <property type="molecule type" value="Genomic_DNA"/>
</dbReference>
<evidence type="ECO:0000259" key="4">
    <source>
        <dbReference type="PROSITE" id="PS51123"/>
    </source>
</evidence>
<dbReference type="Gene3D" id="3.30.1330.60">
    <property type="entry name" value="OmpA-like domain"/>
    <property type="match status" value="1"/>
</dbReference>
<dbReference type="eggNOG" id="COG2885">
    <property type="taxonomic scope" value="Bacteria"/>
</dbReference>
<sequence length="332" mass="35484">MKKSWMIALGLAPLIAGCSVFETNVVPPSPALTGINAQNAAWHSQIKRVQDGEAQFEPLEDARDAVAAAEAQRDVDNYGSDELAGARSALEEAEQGWQSLANKRRPDNAKLAEVAEQAHRAQRLAEIARYTAIREINLETLIAVNDKLKAREPEQSAGSAAAGAVRPISAADRELIGQKVVPDQFGDVSFETGTARIKAESQATVRQLAELLKAHPTVGVAIFGHTDNVGPSSESIDRFVAANPGLEEQAPTREDKVRAFNLALSAARARTVAQQLVENGIPARRIGARGFGDTRPVASNDTAEGRRANRRIEAVIVPGPDSPEARRARSGS</sequence>
<reference evidence="5 6" key="1">
    <citation type="journal article" date="2011" name="J. Bacteriol.">
        <title>Genome sequence of Salinisphaera shabanensis, a gammaproteobacterium from the harsh, variable environment of the brine-seawater interface of the Shaban Deep in the Red Sea.</title>
        <authorList>
            <person name="Antunes A."/>
            <person name="Alam I."/>
            <person name="Bajic V.B."/>
            <person name="Stingl U."/>
        </authorList>
    </citation>
    <scope>NUCLEOTIDE SEQUENCE [LARGE SCALE GENOMIC DNA]</scope>
    <source>
        <strain evidence="5 6">E1L3A</strain>
    </source>
</reference>
<dbReference type="Pfam" id="PF00691">
    <property type="entry name" value="OmpA"/>
    <property type="match status" value="1"/>
</dbReference>
<dbReference type="PROSITE" id="PS51257">
    <property type="entry name" value="PROKAR_LIPOPROTEIN"/>
    <property type="match status" value="1"/>
</dbReference>
<dbReference type="PROSITE" id="PS51123">
    <property type="entry name" value="OMPA_2"/>
    <property type="match status" value="1"/>
</dbReference>
<dbReference type="Proteomes" id="UP000006242">
    <property type="component" value="Unassembled WGS sequence"/>
</dbReference>
<dbReference type="GO" id="GO:0016020">
    <property type="term" value="C:membrane"/>
    <property type="evidence" value="ECO:0007669"/>
    <property type="project" value="UniProtKB-UniRule"/>
</dbReference>
<dbReference type="OrthoDB" id="9782229at2"/>
<dbReference type="PANTHER" id="PTHR30329">
    <property type="entry name" value="STATOR ELEMENT OF FLAGELLAR MOTOR COMPLEX"/>
    <property type="match status" value="1"/>
</dbReference>
<dbReference type="STRING" id="1033802.SSPSH_003066"/>
<dbReference type="InterPro" id="IPR050330">
    <property type="entry name" value="Bact_OuterMem_StrucFunc"/>
</dbReference>
<reference evidence="5 6" key="2">
    <citation type="journal article" date="2013" name="PLoS ONE">
        <title>INDIGO - INtegrated Data Warehouse of MIcrobial GenOmes with Examples from the Red Sea Extremophiles.</title>
        <authorList>
            <person name="Alam I."/>
            <person name="Antunes A."/>
            <person name="Kamau A.A."/>
            <person name="Ba Alawi W."/>
            <person name="Kalkatawi M."/>
            <person name="Stingl U."/>
            <person name="Bajic V.B."/>
        </authorList>
    </citation>
    <scope>NUCLEOTIDE SEQUENCE [LARGE SCALE GENOMIC DNA]</scope>
    <source>
        <strain evidence="5 6">E1L3A</strain>
    </source>
</reference>
<name>U2EJ12_9GAMM</name>